<dbReference type="AlphaFoldDB" id="A0A0X8JJ21"/>
<evidence type="ECO:0000313" key="2">
    <source>
        <dbReference type="Proteomes" id="UP000069241"/>
    </source>
</evidence>
<protein>
    <submittedName>
        <fullName evidence="1">Uncharacterized protein</fullName>
    </submittedName>
</protein>
<organism evidence="1 2">
    <name type="scientific">Desulfovibrio fairfieldensis</name>
    <dbReference type="NCBI Taxonomy" id="44742"/>
    <lineage>
        <taxon>Bacteria</taxon>
        <taxon>Pseudomonadati</taxon>
        <taxon>Thermodesulfobacteriota</taxon>
        <taxon>Desulfovibrionia</taxon>
        <taxon>Desulfovibrionales</taxon>
        <taxon>Desulfovibrionaceae</taxon>
        <taxon>Desulfovibrio</taxon>
    </lineage>
</organism>
<proteinExistence type="predicted"/>
<dbReference type="Proteomes" id="UP000069241">
    <property type="component" value="Chromosome"/>
</dbReference>
<sequence>MLMEAECETLVADFDRETRLALAHSACLMLALDRELSPKDAVADACQVFSTVFPKNEKE</sequence>
<dbReference type="EMBL" id="CP014229">
    <property type="protein sequence ID" value="AMD89723.1"/>
    <property type="molecule type" value="Genomic_DNA"/>
</dbReference>
<keyword evidence="2" id="KW-1185">Reference proteome</keyword>
<gene>
    <name evidence="1" type="ORF">AXF13_06130</name>
</gene>
<reference evidence="2" key="1">
    <citation type="submission" date="2016-02" db="EMBL/GenBank/DDBJ databases">
        <authorList>
            <person name="Holder M.E."/>
            <person name="Ajami N.J."/>
            <person name="Petrosino J.F."/>
        </authorList>
    </citation>
    <scope>NUCLEOTIDE SEQUENCE [LARGE SCALE GENOMIC DNA]</scope>
    <source>
        <strain evidence="2">CCUG 45958</strain>
    </source>
</reference>
<evidence type="ECO:0000313" key="1">
    <source>
        <dbReference type="EMBL" id="AMD89723.1"/>
    </source>
</evidence>
<dbReference type="KEGG" id="dfi:AXF13_06130"/>
<dbReference type="RefSeq" id="WP_062252055.1">
    <property type="nucleotide sequence ID" value="NZ_CP014229.1"/>
</dbReference>
<name>A0A0X8JJ21_9BACT</name>
<accession>A0A0X8JJ21</accession>